<dbReference type="GO" id="GO:0003677">
    <property type="term" value="F:DNA binding"/>
    <property type="evidence" value="ECO:0007669"/>
    <property type="project" value="UniProtKB-KW"/>
</dbReference>
<dbReference type="InterPro" id="IPR039420">
    <property type="entry name" value="WalR-like"/>
</dbReference>
<dbReference type="SMART" id="SM00448">
    <property type="entry name" value="REC"/>
    <property type="match status" value="1"/>
</dbReference>
<gene>
    <name evidence="6" type="ORF">SAMN05421507_14412</name>
</gene>
<dbReference type="Pfam" id="PF00072">
    <property type="entry name" value="Response_reg"/>
    <property type="match status" value="1"/>
</dbReference>
<dbReference type="Gene3D" id="3.40.50.2300">
    <property type="match status" value="1"/>
</dbReference>
<evidence type="ECO:0000259" key="4">
    <source>
        <dbReference type="PROSITE" id="PS50043"/>
    </source>
</evidence>
<sequence>MEDEKDSRIKVFLVDDHSVVRKGMRVFLDQIEDVLVVGEAVDGQEAVDALAIAALEDRLPDVVLMDLMMPRLDGIGATRVIKQKHPEVQVVALTSFSETERVHLVLEAGASGYLLKDAEADEVVAAVRAAWRGQVHLHAEVAKRLTRSYVKQQDHKSSLTTREREILVLIAGGRSNQEIADELSISERTARTHVSNVLAKLHLTSRTQAALWAVKEGLVIAQ</sequence>
<dbReference type="RefSeq" id="WP_245734324.1">
    <property type="nucleotide sequence ID" value="NZ_FNIX01000044.1"/>
</dbReference>
<dbReference type="GO" id="GO:0000160">
    <property type="term" value="P:phosphorelay signal transduction system"/>
    <property type="evidence" value="ECO:0007669"/>
    <property type="project" value="InterPro"/>
</dbReference>
<dbReference type="InterPro" id="IPR058245">
    <property type="entry name" value="NreC/VraR/RcsB-like_REC"/>
</dbReference>
<dbReference type="PRINTS" id="PR00038">
    <property type="entry name" value="HTHLUXR"/>
</dbReference>
<reference evidence="7" key="1">
    <citation type="submission" date="2016-10" db="EMBL/GenBank/DDBJ databases">
        <authorList>
            <person name="Varghese N."/>
            <person name="Submissions S."/>
        </authorList>
    </citation>
    <scope>NUCLEOTIDE SEQUENCE [LARGE SCALE GENOMIC DNA]</scope>
    <source>
        <strain evidence="7">CGMCC 4.6609</strain>
    </source>
</reference>
<dbReference type="PROSITE" id="PS50043">
    <property type="entry name" value="HTH_LUXR_2"/>
    <property type="match status" value="1"/>
</dbReference>
<organism evidence="6 7">
    <name type="scientific">Lentzea jiangxiensis</name>
    <dbReference type="NCBI Taxonomy" id="641025"/>
    <lineage>
        <taxon>Bacteria</taxon>
        <taxon>Bacillati</taxon>
        <taxon>Actinomycetota</taxon>
        <taxon>Actinomycetes</taxon>
        <taxon>Pseudonocardiales</taxon>
        <taxon>Pseudonocardiaceae</taxon>
        <taxon>Lentzea</taxon>
    </lineage>
</organism>
<evidence type="ECO:0000313" key="7">
    <source>
        <dbReference type="Proteomes" id="UP000199691"/>
    </source>
</evidence>
<dbReference type="InterPro" id="IPR000792">
    <property type="entry name" value="Tscrpt_reg_LuxR_C"/>
</dbReference>
<dbReference type="EMBL" id="FNIX01000044">
    <property type="protein sequence ID" value="SDP98843.1"/>
    <property type="molecule type" value="Genomic_DNA"/>
</dbReference>
<dbReference type="PANTHER" id="PTHR43214:SF43">
    <property type="entry name" value="TWO-COMPONENT RESPONSE REGULATOR"/>
    <property type="match status" value="1"/>
</dbReference>
<feature type="modified residue" description="4-aspartylphosphate" evidence="3">
    <location>
        <position position="66"/>
    </location>
</feature>
<evidence type="ECO:0000259" key="5">
    <source>
        <dbReference type="PROSITE" id="PS50110"/>
    </source>
</evidence>
<name>A0A1H0X7C5_9PSEU</name>
<dbReference type="STRING" id="641025.SAMN05421507_14412"/>
<dbReference type="SUPFAM" id="SSF46894">
    <property type="entry name" value="C-terminal effector domain of the bipartite response regulators"/>
    <property type="match status" value="1"/>
</dbReference>
<feature type="domain" description="Response regulatory" evidence="5">
    <location>
        <begin position="10"/>
        <end position="131"/>
    </location>
</feature>
<dbReference type="GO" id="GO:0006355">
    <property type="term" value="P:regulation of DNA-templated transcription"/>
    <property type="evidence" value="ECO:0007669"/>
    <property type="project" value="InterPro"/>
</dbReference>
<dbReference type="SMART" id="SM00421">
    <property type="entry name" value="HTH_LUXR"/>
    <property type="match status" value="1"/>
</dbReference>
<keyword evidence="2 6" id="KW-0238">DNA-binding</keyword>
<dbReference type="Proteomes" id="UP000199691">
    <property type="component" value="Unassembled WGS sequence"/>
</dbReference>
<dbReference type="SUPFAM" id="SSF52172">
    <property type="entry name" value="CheY-like"/>
    <property type="match status" value="1"/>
</dbReference>
<dbReference type="AlphaFoldDB" id="A0A1H0X7C5"/>
<dbReference type="Pfam" id="PF00196">
    <property type="entry name" value="GerE"/>
    <property type="match status" value="1"/>
</dbReference>
<evidence type="ECO:0000313" key="6">
    <source>
        <dbReference type="EMBL" id="SDP98843.1"/>
    </source>
</evidence>
<keyword evidence="7" id="KW-1185">Reference proteome</keyword>
<dbReference type="CDD" id="cd17535">
    <property type="entry name" value="REC_NarL-like"/>
    <property type="match status" value="1"/>
</dbReference>
<evidence type="ECO:0000256" key="3">
    <source>
        <dbReference type="PROSITE-ProRule" id="PRU00169"/>
    </source>
</evidence>
<dbReference type="PROSITE" id="PS50110">
    <property type="entry name" value="RESPONSE_REGULATORY"/>
    <property type="match status" value="1"/>
</dbReference>
<feature type="domain" description="HTH luxR-type" evidence="4">
    <location>
        <begin position="152"/>
        <end position="217"/>
    </location>
</feature>
<evidence type="ECO:0000256" key="2">
    <source>
        <dbReference type="ARBA" id="ARBA00023125"/>
    </source>
</evidence>
<dbReference type="InterPro" id="IPR011006">
    <property type="entry name" value="CheY-like_superfamily"/>
</dbReference>
<dbReference type="InterPro" id="IPR016032">
    <property type="entry name" value="Sig_transdc_resp-reg_C-effctor"/>
</dbReference>
<keyword evidence="1 3" id="KW-0597">Phosphoprotein</keyword>
<dbReference type="PANTHER" id="PTHR43214">
    <property type="entry name" value="TWO-COMPONENT RESPONSE REGULATOR"/>
    <property type="match status" value="1"/>
</dbReference>
<proteinExistence type="predicted"/>
<accession>A0A1H0X7C5</accession>
<dbReference type="CDD" id="cd06170">
    <property type="entry name" value="LuxR_C_like"/>
    <property type="match status" value="1"/>
</dbReference>
<evidence type="ECO:0000256" key="1">
    <source>
        <dbReference type="ARBA" id="ARBA00022553"/>
    </source>
</evidence>
<dbReference type="InterPro" id="IPR001789">
    <property type="entry name" value="Sig_transdc_resp-reg_receiver"/>
</dbReference>
<protein>
    <submittedName>
        <fullName evidence="6">DNA-binding response regulator, NarL/FixJ family, contains REC and HTH domains</fullName>
    </submittedName>
</protein>